<reference evidence="1" key="1">
    <citation type="submission" date="2020-04" db="EMBL/GenBank/DDBJ databases">
        <authorList>
            <person name="Chiriac C."/>
            <person name="Salcher M."/>
            <person name="Ghai R."/>
            <person name="Kavagutti S V."/>
        </authorList>
    </citation>
    <scope>NUCLEOTIDE SEQUENCE</scope>
</reference>
<proteinExistence type="predicted"/>
<evidence type="ECO:0000313" key="1">
    <source>
        <dbReference type="EMBL" id="CAB4128309.1"/>
    </source>
</evidence>
<dbReference type="EMBL" id="LR796229">
    <property type="protein sequence ID" value="CAB4128309.1"/>
    <property type="molecule type" value="Genomic_DNA"/>
</dbReference>
<name>A0A6J5L942_9CAUD</name>
<sequence>MQNQQKSSWIDDPFNLGKNFVMELTPISHKKALSNYAEDLVGQYAKYDDDTYELSLSDLPIDEQNELARLYLEASNRDTSECIYGDDFTINSEYTCALLSMLKDDCNESRERFANVTRANILTYYKTPLNDVLEVACDNFLHMQMNEQGYYAQQDNHGDVVWGKF</sequence>
<protein>
    <submittedName>
        <fullName evidence="1">Uncharacterized protein</fullName>
    </submittedName>
</protein>
<accession>A0A6J5L942</accession>
<gene>
    <name evidence="1" type="ORF">UFOVP100_23</name>
</gene>
<organism evidence="1">
    <name type="scientific">uncultured Caudovirales phage</name>
    <dbReference type="NCBI Taxonomy" id="2100421"/>
    <lineage>
        <taxon>Viruses</taxon>
        <taxon>Duplodnaviria</taxon>
        <taxon>Heunggongvirae</taxon>
        <taxon>Uroviricota</taxon>
        <taxon>Caudoviricetes</taxon>
        <taxon>Peduoviridae</taxon>
        <taxon>Maltschvirus</taxon>
        <taxon>Maltschvirus maltsch</taxon>
    </lineage>
</organism>